<name>A0ABP7HTK3_9ACTN</name>
<dbReference type="InterPro" id="IPR003593">
    <property type="entry name" value="AAA+_ATPase"/>
</dbReference>
<dbReference type="InterPro" id="IPR017871">
    <property type="entry name" value="ABC_transporter-like_CS"/>
</dbReference>
<dbReference type="Proteomes" id="UP001501821">
    <property type="component" value="Unassembled WGS sequence"/>
</dbReference>
<dbReference type="Gene3D" id="3.40.50.300">
    <property type="entry name" value="P-loop containing nucleotide triphosphate hydrolases"/>
    <property type="match status" value="2"/>
</dbReference>
<dbReference type="Pfam" id="PF00005">
    <property type="entry name" value="ABC_tran"/>
    <property type="match status" value="2"/>
</dbReference>
<dbReference type="EMBL" id="BAABAH010000001">
    <property type="protein sequence ID" value="GAA3801980.1"/>
    <property type="molecule type" value="Genomic_DNA"/>
</dbReference>
<dbReference type="InterPro" id="IPR003439">
    <property type="entry name" value="ABC_transporter-like_ATP-bd"/>
</dbReference>
<dbReference type="InterPro" id="IPR051309">
    <property type="entry name" value="ABCF_ATPase"/>
</dbReference>
<evidence type="ECO:0000256" key="3">
    <source>
        <dbReference type="SAM" id="Coils"/>
    </source>
</evidence>
<dbReference type="PROSITE" id="PS00211">
    <property type="entry name" value="ABC_TRANSPORTER_1"/>
    <property type="match status" value="1"/>
</dbReference>
<dbReference type="RefSeq" id="WP_344771823.1">
    <property type="nucleotide sequence ID" value="NZ_BAABAH010000001.1"/>
</dbReference>
<proteinExistence type="predicted"/>
<sequence length="606" mass="66538">MANLLNLEKVSKAYGVRPLLTDVSLGVAAGERIGIVGRNGDGKTTLLRVMTGEEPVDTGRVSRQRGLLVGFLRQTDDFADDHTVREVVLQGKADHEWAADPALREIVDVLLAGVDLDRAIAGLSGGERRRCSLAALLLGEHDLVILDEPTNHLDVEAVAWLAAHLAARPSALVVVTHDRWFLDAVCQQTWEVHDGVVDAYEGGYAAFVLAKAERQRQAASSEVRRQNLVRKELAWLRRGAPARTSKPKFRIDAANALIEDVPPPRDRLELQKFATQRLGKDVLDIEDVDLRRGERVLLEHATWRLGPGDRVGIVGVNGAGKTSVLALLSGELAPQHGRVRQGRTVVLQHLSQNVDFEDPESRVLATVESIRRVTRTVDGEVTATSLLERFGFTGDKLTARLGDLSGGERRRFQLLRLLLTEPNVLLLDEPTNDLDIETLNVLEDFLDGWPGTLVVVSHDRYFLERVTDTVWALLGDGQISMLPRGVDEYLERRAAGLDTPSLVPREGYSTGDITVGRVAAEERGGVSRPSRAKAGSAEERTARKALARLDKQLERLAAREAELHEAIAANATDPEKLTELAAELGEVQEEKDAAELEWLEAAEVVE</sequence>
<protein>
    <submittedName>
        <fullName evidence="5">ABC-F family ATP-binding cassette domain-containing protein</fullName>
    </submittedName>
</protein>
<evidence type="ECO:0000313" key="5">
    <source>
        <dbReference type="EMBL" id="GAA3801980.1"/>
    </source>
</evidence>
<dbReference type="PANTHER" id="PTHR42855:SF1">
    <property type="entry name" value="ABC TRANSPORTER DOMAIN-CONTAINING PROTEIN"/>
    <property type="match status" value="1"/>
</dbReference>
<dbReference type="CDD" id="cd03221">
    <property type="entry name" value="ABCF_EF-3"/>
    <property type="match status" value="2"/>
</dbReference>
<evidence type="ECO:0000313" key="6">
    <source>
        <dbReference type="Proteomes" id="UP001501821"/>
    </source>
</evidence>
<dbReference type="PROSITE" id="PS50893">
    <property type="entry name" value="ABC_TRANSPORTER_2"/>
    <property type="match status" value="2"/>
</dbReference>
<dbReference type="GO" id="GO:0005524">
    <property type="term" value="F:ATP binding"/>
    <property type="evidence" value="ECO:0007669"/>
    <property type="project" value="UniProtKB-KW"/>
</dbReference>
<keyword evidence="3" id="KW-0175">Coiled coil</keyword>
<keyword evidence="6" id="KW-1185">Reference proteome</keyword>
<dbReference type="InterPro" id="IPR032781">
    <property type="entry name" value="ABC_tran_Xtn"/>
</dbReference>
<dbReference type="SUPFAM" id="SSF52540">
    <property type="entry name" value="P-loop containing nucleoside triphosphate hydrolases"/>
    <property type="match status" value="2"/>
</dbReference>
<evidence type="ECO:0000256" key="2">
    <source>
        <dbReference type="ARBA" id="ARBA00022840"/>
    </source>
</evidence>
<dbReference type="SMART" id="SM00382">
    <property type="entry name" value="AAA"/>
    <property type="match status" value="2"/>
</dbReference>
<feature type="coiled-coil region" evidence="3">
    <location>
        <begin position="539"/>
        <end position="597"/>
    </location>
</feature>
<feature type="domain" description="ABC transporter" evidence="4">
    <location>
        <begin position="5"/>
        <end position="219"/>
    </location>
</feature>
<organism evidence="5 6">
    <name type="scientific">Nocardioides panacisoli</name>
    <dbReference type="NCBI Taxonomy" id="627624"/>
    <lineage>
        <taxon>Bacteria</taxon>
        <taxon>Bacillati</taxon>
        <taxon>Actinomycetota</taxon>
        <taxon>Actinomycetes</taxon>
        <taxon>Propionibacteriales</taxon>
        <taxon>Nocardioidaceae</taxon>
        <taxon>Nocardioides</taxon>
    </lineage>
</organism>
<evidence type="ECO:0000256" key="1">
    <source>
        <dbReference type="ARBA" id="ARBA00022741"/>
    </source>
</evidence>
<dbReference type="InterPro" id="IPR027417">
    <property type="entry name" value="P-loop_NTPase"/>
</dbReference>
<keyword evidence="2 5" id="KW-0067">ATP-binding</keyword>
<keyword evidence="1" id="KW-0547">Nucleotide-binding</keyword>
<dbReference type="Pfam" id="PF12848">
    <property type="entry name" value="ABC_tran_Xtn"/>
    <property type="match status" value="1"/>
</dbReference>
<comment type="caution">
    <text evidence="5">The sequence shown here is derived from an EMBL/GenBank/DDBJ whole genome shotgun (WGS) entry which is preliminary data.</text>
</comment>
<gene>
    <name evidence="5" type="ORF">GCM10022242_01260</name>
</gene>
<evidence type="ECO:0000259" key="4">
    <source>
        <dbReference type="PROSITE" id="PS50893"/>
    </source>
</evidence>
<reference evidence="6" key="1">
    <citation type="journal article" date="2019" name="Int. J. Syst. Evol. Microbiol.">
        <title>The Global Catalogue of Microorganisms (GCM) 10K type strain sequencing project: providing services to taxonomists for standard genome sequencing and annotation.</title>
        <authorList>
            <consortium name="The Broad Institute Genomics Platform"/>
            <consortium name="The Broad Institute Genome Sequencing Center for Infectious Disease"/>
            <person name="Wu L."/>
            <person name="Ma J."/>
        </authorList>
    </citation>
    <scope>NUCLEOTIDE SEQUENCE [LARGE SCALE GENOMIC DNA]</scope>
    <source>
        <strain evidence="6">JCM 16953</strain>
    </source>
</reference>
<accession>A0ABP7HTK3</accession>
<feature type="domain" description="ABC transporter" evidence="4">
    <location>
        <begin position="283"/>
        <end position="509"/>
    </location>
</feature>
<dbReference type="PANTHER" id="PTHR42855">
    <property type="entry name" value="ABC TRANSPORTER ATP-BINDING SUBUNIT"/>
    <property type="match status" value="1"/>
</dbReference>